<keyword evidence="2" id="KW-0732">Signal</keyword>
<evidence type="ECO:0000256" key="1">
    <source>
        <dbReference type="SAM" id="MobiDB-lite"/>
    </source>
</evidence>
<comment type="caution">
    <text evidence="3">The sequence shown here is derived from an EMBL/GenBank/DDBJ whole genome shotgun (WGS) entry which is preliminary data.</text>
</comment>
<evidence type="ECO:0000256" key="2">
    <source>
        <dbReference type="SAM" id="SignalP"/>
    </source>
</evidence>
<feature type="compositionally biased region" description="Low complexity" evidence="1">
    <location>
        <begin position="64"/>
        <end position="80"/>
    </location>
</feature>
<dbReference type="AlphaFoldDB" id="A0A8H6MI76"/>
<evidence type="ECO:0000313" key="4">
    <source>
        <dbReference type="Proteomes" id="UP000652219"/>
    </source>
</evidence>
<evidence type="ECO:0008006" key="5">
    <source>
        <dbReference type="Google" id="ProtNLM"/>
    </source>
</evidence>
<organism evidence="3 4">
    <name type="scientific">Colletotrichum sojae</name>
    <dbReference type="NCBI Taxonomy" id="2175907"/>
    <lineage>
        <taxon>Eukaryota</taxon>
        <taxon>Fungi</taxon>
        <taxon>Dikarya</taxon>
        <taxon>Ascomycota</taxon>
        <taxon>Pezizomycotina</taxon>
        <taxon>Sordariomycetes</taxon>
        <taxon>Hypocreomycetidae</taxon>
        <taxon>Glomerellales</taxon>
        <taxon>Glomerellaceae</taxon>
        <taxon>Colletotrichum</taxon>
        <taxon>Colletotrichum orchidearum species complex</taxon>
    </lineage>
</organism>
<feature type="signal peptide" evidence="2">
    <location>
        <begin position="1"/>
        <end position="21"/>
    </location>
</feature>
<proteinExistence type="predicted"/>
<protein>
    <recommendedName>
        <fullName evidence="5">Secreted protein</fullName>
    </recommendedName>
</protein>
<dbReference type="Proteomes" id="UP000652219">
    <property type="component" value="Unassembled WGS sequence"/>
</dbReference>
<gene>
    <name evidence="3" type="ORF">CSOJ01_15737</name>
</gene>
<name>A0A8H6MI76_9PEZI</name>
<reference evidence="3 4" key="1">
    <citation type="journal article" date="2020" name="Phytopathology">
        <title>Genome Sequence Resources of Colletotrichum truncatum, C. plurivorum, C. musicola, and C. sojae: Four Species Pathogenic to Soybean (Glycine max).</title>
        <authorList>
            <person name="Rogerio F."/>
            <person name="Boufleur T.R."/>
            <person name="Ciampi-Guillardi M."/>
            <person name="Sukno S.A."/>
            <person name="Thon M.R."/>
            <person name="Massola Junior N.S."/>
            <person name="Baroncelli R."/>
        </authorList>
    </citation>
    <scope>NUCLEOTIDE SEQUENCE [LARGE SCALE GENOMIC DNA]</scope>
    <source>
        <strain evidence="3 4">LFN0009</strain>
    </source>
</reference>
<feature type="chain" id="PRO_5034180709" description="Secreted protein" evidence="2">
    <location>
        <begin position="22"/>
        <end position="243"/>
    </location>
</feature>
<dbReference type="EMBL" id="WIGN01000742">
    <property type="protein sequence ID" value="KAF6784590.1"/>
    <property type="molecule type" value="Genomic_DNA"/>
</dbReference>
<keyword evidence="4" id="KW-1185">Reference proteome</keyword>
<accession>A0A8H6MI76</accession>
<sequence>MPLAPLTRLLAFIWLAGAVVAQIDHSILPLSLASQAYGDSTPTHTTSPSLFGPTDSWTTSLVRTEATSPTSPTPSSESLPVRANVTSETFHKRQDSIDPAEYVTPFIEYPRVCHNEADFLGHADIRSHKQYEMVQRFCQSDKGRASLSKTRNDNAPFPAVRYRGIDKWGINHDFKVEWKRGCNTKYRVQSIQLPLGPPPDVSPICVNLMRANYDNCDNGGVGGSVQVGCLIYTYNGGRGGSYW</sequence>
<evidence type="ECO:0000313" key="3">
    <source>
        <dbReference type="EMBL" id="KAF6784590.1"/>
    </source>
</evidence>
<feature type="region of interest" description="Disordered" evidence="1">
    <location>
        <begin position="62"/>
        <end position="81"/>
    </location>
</feature>